<dbReference type="CDD" id="cd02439">
    <property type="entry name" value="DMB-PRT_CobT"/>
    <property type="match status" value="1"/>
</dbReference>
<keyword evidence="2" id="KW-0328">Glycosyltransferase</keyword>
<dbReference type="EMBL" id="JACEOR010000207">
    <property type="protein sequence ID" value="MBA4504877.1"/>
    <property type="molecule type" value="Genomic_DNA"/>
</dbReference>
<dbReference type="SUPFAM" id="SSF52733">
    <property type="entry name" value="Nicotinate mononucleotide:5,6-dimethylbenzimidazole phosphoribosyltransferase (CobT)"/>
    <property type="match status" value="1"/>
</dbReference>
<reference evidence="2 3" key="1">
    <citation type="submission" date="2018-12" db="EMBL/GenBank/DDBJ databases">
        <title>Corynebacterium sanguinis sp. nov., a clinically-associated and environmental corynebacterium.</title>
        <authorList>
            <person name="Gonzales-Siles L."/>
            <person name="Jaen-Luchoro D."/>
            <person name="Cardew S."/>
            <person name="Inganas E."/>
            <person name="Ohlen M."/>
            <person name="Jensie-Markopolous S."/>
            <person name="Pinyeiro-Iglesias B."/>
            <person name="Molin K."/>
            <person name="Skovbjerg S."/>
            <person name="Svensson-Stadler L."/>
            <person name="Funke G."/>
            <person name="Moore E.R.B."/>
        </authorList>
    </citation>
    <scope>NUCLEOTIDE SEQUENCE [LARGE SCALE GENOMIC DNA]</scope>
    <source>
        <strain evidence="2 3">58734</strain>
    </source>
</reference>
<comment type="caution">
    <text evidence="2">The sequence shown here is derived from an EMBL/GenBank/DDBJ whole genome shotgun (WGS) entry which is preliminary data.</text>
</comment>
<dbReference type="Pfam" id="PF02277">
    <property type="entry name" value="DBI_PRT"/>
    <property type="match status" value="1"/>
</dbReference>
<dbReference type="EMBL" id="RXIR01000003">
    <property type="protein sequence ID" value="TVS29749.1"/>
    <property type="molecule type" value="Genomic_DNA"/>
</dbReference>
<keyword evidence="4" id="KW-1185">Reference proteome</keyword>
<evidence type="ECO:0000313" key="2">
    <source>
        <dbReference type="EMBL" id="TVS29749.1"/>
    </source>
</evidence>
<dbReference type="InterPro" id="IPR003200">
    <property type="entry name" value="Nict_dMeBzImd_PRibTrfase"/>
</dbReference>
<evidence type="ECO:0000313" key="1">
    <source>
        <dbReference type="EMBL" id="MBA4504877.1"/>
    </source>
</evidence>
<accession>A0A6C1TYZ2</accession>
<dbReference type="PANTHER" id="PTHR43463">
    <property type="entry name" value="NICOTINATE-NUCLEOTIDE--DIMETHYLBENZIMIDAZOLE PHOSPHORIBOSYLTRANSFERASE"/>
    <property type="match status" value="1"/>
</dbReference>
<sequence length="324" mass="33179">MFAAVDVPDEAAAARVLEGLSVSVRGRSLGRLGEIAAWVASVTSSATPEPFDRARAIIVAGNHAVAQRGISALLPEATAVQVEEIRAGGGPANTAARMANCTLRLVDDFADAPHGSIDVEDAISQDVFNQALALGTQIADNEVDAGTDLIIPGDLGVGNTTVAAAVFGALTRTEPAVAIGRGSGINDEVWKVKVVAVRDAMFRVRGFRDDVPAVLRAISGPDFVTLVALIAQAAVRRTPVLIDGAYVAVAAFVAEKLAPGTKRWLIAGQLSPEPCHAVCVQALELTPVLALDMSTGQAAGAMLALPVINAAAELAGEELGGQEG</sequence>
<dbReference type="AlphaFoldDB" id="A0A6C1TYZ2"/>
<keyword evidence="2" id="KW-0808">Transferase</keyword>
<reference evidence="1 4" key="2">
    <citation type="submission" date="2020-07" db="EMBL/GenBank/DDBJ databases">
        <authorList>
            <person name="Khare M."/>
        </authorList>
    </citation>
    <scope>NUCLEOTIDE SEQUENCE [LARGE SCALE GENOMIC DNA]</scope>
    <source>
        <strain evidence="1 4">P8776</strain>
    </source>
</reference>
<dbReference type="Proteomes" id="UP000580709">
    <property type="component" value="Unassembled WGS sequence"/>
</dbReference>
<proteinExistence type="predicted"/>
<dbReference type="Gene3D" id="3.40.50.10210">
    <property type="match status" value="1"/>
</dbReference>
<dbReference type="Proteomes" id="UP000336646">
    <property type="component" value="Unassembled WGS sequence"/>
</dbReference>
<dbReference type="PANTHER" id="PTHR43463:SF1">
    <property type="entry name" value="NICOTINATE-NUCLEOTIDE--DIMETHYLBENZIMIDAZOLE PHOSPHORIBOSYLTRANSFERASE"/>
    <property type="match status" value="1"/>
</dbReference>
<dbReference type="GO" id="GO:0008939">
    <property type="term" value="F:nicotinate-nucleotide-dimethylbenzimidazole phosphoribosyltransferase activity"/>
    <property type="evidence" value="ECO:0007669"/>
    <property type="project" value="InterPro"/>
</dbReference>
<evidence type="ECO:0000313" key="4">
    <source>
        <dbReference type="Proteomes" id="UP000580709"/>
    </source>
</evidence>
<dbReference type="InterPro" id="IPR036087">
    <property type="entry name" value="Nict_dMeBzImd_PRibTrfase_sf"/>
</dbReference>
<organism evidence="2 3">
    <name type="scientific">Corynebacterium sanguinis</name>
    <dbReference type="NCBI Taxonomy" id="2594913"/>
    <lineage>
        <taxon>Bacteria</taxon>
        <taxon>Bacillati</taxon>
        <taxon>Actinomycetota</taxon>
        <taxon>Actinomycetes</taxon>
        <taxon>Mycobacteriales</taxon>
        <taxon>Corynebacteriaceae</taxon>
        <taxon>Corynebacterium</taxon>
    </lineage>
</organism>
<dbReference type="OrthoDB" id="9781491at2"/>
<evidence type="ECO:0000313" key="3">
    <source>
        <dbReference type="Proteomes" id="UP000336646"/>
    </source>
</evidence>
<gene>
    <name evidence="2" type="ORF">EKI59_02160</name>
    <name evidence="1" type="ORF">H0H28_05965</name>
</gene>
<name>A0A6C1TYZ2_9CORY</name>
<protein>
    <submittedName>
        <fullName evidence="2">Nicotinate-nucleotide--dimethylbenzimidazole phosphoribosyltransferase</fullName>
    </submittedName>
</protein>